<evidence type="ECO:0000313" key="15">
    <source>
        <dbReference type="Proteomes" id="UP000532440"/>
    </source>
</evidence>
<feature type="domain" description="Ketopantoate reductase N-terminal" evidence="12">
    <location>
        <begin position="3"/>
        <end position="151"/>
    </location>
</feature>
<organism evidence="14 15">
    <name type="scientific">Quisquiliibacterium transsilvanicum</name>
    <dbReference type="NCBI Taxonomy" id="1549638"/>
    <lineage>
        <taxon>Bacteria</taxon>
        <taxon>Pseudomonadati</taxon>
        <taxon>Pseudomonadota</taxon>
        <taxon>Betaproteobacteria</taxon>
        <taxon>Burkholderiales</taxon>
        <taxon>Burkholderiaceae</taxon>
        <taxon>Quisquiliibacterium</taxon>
    </lineage>
</organism>
<sequence length="315" mass="33675">MKILILGAGAIGGYFGARLQQAGADVTFLVRSRRAAQLAEHGLAVRSPFGDFDVQPRWVEATAVREPYDLVLLTCKAYDLDGALEAIAPAMGPSTHVLPLLNGLSHLDRLAQVFGAERVVGGCCSIPVTLGPKGEVLHLAKMHRIAFGPLPGTSPDARAKLEQLHGFLSKTPVDSVLVDDMRQEMWEKFVGLCTLAAMTCLMRAAVGDIVSSEEGTALMTEALDACAGTATANGHPPREAAMGGFRRMLFDPASAGMASMLRDLEGGHRTEGRHVVADMLHRARAAGVDPGPLRAAWCHLESHELRARREARSTE</sequence>
<feature type="domain" description="Ketopantoate reductase C-terminal" evidence="13">
    <location>
        <begin position="180"/>
        <end position="289"/>
    </location>
</feature>
<dbReference type="FunFam" id="3.40.50.720:FF:000307">
    <property type="entry name" value="2-dehydropantoate 2-reductase"/>
    <property type="match status" value="1"/>
</dbReference>
<evidence type="ECO:0000256" key="3">
    <source>
        <dbReference type="ARBA" id="ARBA00007870"/>
    </source>
</evidence>
<dbReference type="Proteomes" id="UP000532440">
    <property type="component" value="Unassembled WGS sequence"/>
</dbReference>
<name>A0A7W8HIN1_9BURK</name>
<dbReference type="GO" id="GO:0008677">
    <property type="term" value="F:2-dehydropantoate 2-reductase activity"/>
    <property type="evidence" value="ECO:0007669"/>
    <property type="project" value="UniProtKB-EC"/>
</dbReference>
<dbReference type="InterPro" id="IPR013328">
    <property type="entry name" value="6PGD_dom2"/>
</dbReference>
<gene>
    <name evidence="14" type="ORF">HNQ70_002777</name>
</gene>
<dbReference type="Pfam" id="PF02558">
    <property type="entry name" value="ApbA"/>
    <property type="match status" value="1"/>
</dbReference>
<evidence type="ECO:0000259" key="12">
    <source>
        <dbReference type="Pfam" id="PF02558"/>
    </source>
</evidence>
<comment type="catalytic activity">
    <reaction evidence="10 11">
        <text>(R)-pantoate + NADP(+) = 2-dehydropantoate + NADPH + H(+)</text>
        <dbReference type="Rhea" id="RHEA:16233"/>
        <dbReference type="ChEBI" id="CHEBI:11561"/>
        <dbReference type="ChEBI" id="CHEBI:15378"/>
        <dbReference type="ChEBI" id="CHEBI:15980"/>
        <dbReference type="ChEBI" id="CHEBI:57783"/>
        <dbReference type="ChEBI" id="CHEBI:58349"/>
        <dbReference type="EC" id="1.1.1.169"/>
    </reaction>
</comment>
<dbReference type="GO" id="GO:0015940">
    <property type="term" value="P:pantothenate biosynthetic process"/>
    <property type="evidence" value="ECO:0007669"/>
    <property type="project" value="UniProtKB-UniPathway"/>
</dbReference>
<dbReference type="UniPathway" id="UPA00028">
    <property type="reaction ID" value="UER00004"/>
</dbReference>
<comment type="function">
    <text evidence="1 11">Catalyzes the NADPH-dependent reduction of ketopantoate into pantoic acid.</text>
</comment>
<evidence type="ECO:0000259" key="13">
    <source>
        <dbReference type="Pfam" id="PF08546"/>
    </source>
</evidence>
<evidence type="ECO:0000256" key="9">
    <source>
        <dbReference type="ARBA" id="ARBA00032024"/>
    </source>
</evidence>
<protein>
    <recommendedName>
        <fullName evidence="5 11">2-dehydropantoate 2-reductase</fullName>
        <ecNumber evidence="4 11">1.1.1.169</ecNumber>
    </recommendedName>
    <alternativeName>
        <fullName evidence="9 11">Ketopantoate reductase</fullName>
    </alternativeName>
</protein>
<dbReference type="InterPro" id="IPR051402">
    <property type="entry name" value="KPR-Related"/>
</dbReference>
<comment type="similarity">
    <text evidence="3 11">Belongs to the ketopantoate reductase family.</text>
</comment>
<reference evidence="14 15" key="1">
    <citation type="submission" date="2020-08" db="EMBL/GenBank/DDBJ databases">
        <title>Genomic Encyclopedia of Type Strains, Phase IV (KMG-IV): sequencing the most valuable type-strain genomes for metagenomic binning, comparative biology and taxonomic classification.</title>
        <authorList>
            <person name="Goeker M."/>
        </authorList>
    </citation>
    <scope>NUCLEOTIDE SEQUENCE [LARGE SCALE GENOMIC DNA]</scope>
    <source>
        <strain evidence="14 15">DSM 29781</strain>
    </source>
</reference>
<dbReference type="EC" id="1.1.1.169" evidence="4 11"/>
<evidence type="ECO:0000256" key="6">
    <source>
        <dbReference type="ARBA" id="ARBA00022655"/>
    </source>
</evidence>
<dbReference type="InterPro" id="IPR008927">
    <property type="entry name" value="6-PGluconate_DH-like_C_sf"/>
</dbReference>
<evidence type="ECO:0000256" key="5">
    <source>
        <dbReference type="ARBA" id="ARBA00019465"/>
    </source>
</evidence>
<dbReference type="Gene3D" id="1.10.1040.10">
    <property type="entry name" value="N-(1-d-carboxylethyl)-l-norvaline Dehydrogenase, domain 2"/>
    <property type="match status" value="1"/>
</dbReference>
<evidence type="ECO:0000256" key="4">
    <source>
        <dbReference type="ARBA" id="ARBA00013014"/>
    </source>
</evidence>
<dbReference type="AlphaFoldDB" id="A0A7W8HIN1"/>
<dbReference type="SUPFAM" id="SSF51735">
    <property type="entry name" value="NAD(P)-binding Rossmann-fold domains"/>
    <property type="match status" value="1"/>
</dbReference>
<dbReference type="RefSeq" id="WP_183968578.1">
    <property type="nucleotide sequence ID" value="NZ_BAABEW010000012.1"/>
</dbReference>
<dbReference type="PANTHER" id="PTHR21708:SF26">
    <property type="entry name" value="2-DEHYDROPANTOATE 2-REDUCTASE"/>
    <property type="match status" value="1"/>
</dbReference>
<dbReference type="InterPro" id="IPR013752">
    <property type="entry name" value="KPA_reductase"/>
</dbReference>
<keyword evidence="15" id="KW-1185">Reference proteome</keyword>
<dbReference type="InterPro" id="IPR013332">
    <property type="entry name" value="KPR_N"/>
</dbReference>
<dbReference type="InterPro" id="IPR003710">
    <property type="entry name" value="ApbA"/>
</dbReference>
<dbReference type="SUPFAM" id="SSF48179">
    <property type="entry name" value="6-phosphogluconate dehydrogenase C-terminal domain-like"/>
    <property type="match status" value="1"/>
</dbReference>
<accession>A0A7W8HIN1</accession>
<evidence type="ECO:0000256" key="8">
    <source>
        <dbReference type="ARBA" id="ARBA00023002"/>
    </source>
</evidence>
<dbReference type="EMBL" id="JACHGB010000005">
    <property type="protein sequence ID" value="MBB5272754.1"/>
    <property type="molecule type" value="Genomic_DNA"/>
</dbReference>
<comment type="caution">
    <text evidence="14">The sequence shown here is derived from an EMBL/GenBank/DDBJ whole genome shotgun (WGS) entry which is preliminary data.</text>
</comment>
<evidence type="ECO:0000256" key="1">
    <source>
        <dbReference type="ARBA" id="ARBA00002919"/>
    </source>
</evidence>
<comment type="pathway">
    <text evidence="2 11">Cofactor biosynthesis; (R)-pantothenate biosynthesis; (R)-pantoate from 3-methyl-2-oxobutanoate: step 2/2.</text>
</comment>
<dbReference type="PANTHER" id="PTHR21708">
    <property type="entry name" value="PROBABLE 2-DEHYDROPANTOATE 2-REDUCTASE"/>
    <property type="match status" value="1"/>
</dbReference>
<keyword evidence="6 11" id="KW-0566">Pantothenate biosynthesis</keyword>
<evidence type="ECO:0000256" key="11">
    <source>
        <dbReference type="RuleBase" id="RU362068"/>
    </source>
</evidence>
<keyword evidence="7 11" id="KW-0521">NADP</keyword>
<dbReference type="NCBIfam" id="TIGR00745">
    <property type="entry name" value="apbA_panE"/>
    <property type="match status" value="1"/>
</dbReference>
<dbReference type="Pfam" id="PF08546">
    <property type="entry name" value="ApbA_C"/>
    <property type="match status" value="1"/>
</dbReference>
<evidence type="ECO:0000256" key="2">
    <source>
        <dbReference type="ARBA" id="ARBA00004994"/>
    </source>
</evidence>
<dbReference type="Gene3D" id="3.40.50.720">
    <property type="entry name" value="NAD(P)-binding Rossmann-like Domain"/>
    <property type="match status" value="1"/>
</dbReference>
<proteinExistence type="inferred from homology"/>
<dbReference type="GO" id="GO:0005737">
    <property type="term" value="C:cytoplasm"/>
    <property type="evidence" value="ECO:0007669"/>
    <property type="project" value="TreeGrafter"/>
</dbReference>
<evidence type="ECO:0000256" key="10">
    <source>
        <dbReference type="ARBA" id="ARBA00048793"/>
    </source>
</evidence>
<keyword evidence="8 11" id="KW-0560">Oxidoreductase</keyword>
<evidence type="ECO:0000256" key="7">
    <source>
        <dbReference type="ARBA" id="ARBA00022857"/>
    </source>
</evidence>
<dbReference type="InterPro" id="IPR036291">
    <property type="entry name" value="NAD(P)-bd_dom_sf"/>
</dbReference>
<evidence type="ECO:0000313" key="14">
    <source>
        <dbReference type="EMBL" id="MBB5272754.1"/>
    </source>
</evidence>